<proteinExistence type="predicted"/>
<comment type="caution">
    <text evidence="2">The sequence shown here is derived from an EMBL/GenBank/DDBJ whole genome shotgun (WGS) entry which is preliminary data.</text>
</comment>
<sequence length="83" mass="9344">MSAKITSIGLKSGGFQFEQLIAKHPLTSEQQHQLQCVSIKKGYSNRVQIKIIRLARTIADSKGEDRISNETLSEAFGLRQLHY</sequence>
<keyword evidence="3" id="KW-1185">Reference proteome</keyword>
<dbReference type="EMBL" id="JAUSUG010000001">
    <property type="protein sequence ID" value="MDQ0252833.1"/>
    <property type="molecule type" value="Genomic_DNA"/>
</dbReference>
<evidence type="ECO:0000313" key="3">
    <source>
        <dbReference type="Proteomes" id="UP001230005"/>
    </source>
</evidence>
<protein>
    <submittedName>
        <fullName evidence="2">ATPase with chaperone activity</fullName>
    </submittedName>
</protein>
<evidence type="ECO:0000259" key="1">
    <source>
        <dbReference type="Pfam" id="PF13335"/>
    </source>
</evidence>
<reference evidence="2 3" key="1">
    <citation type="submission" date="2023-07" db="EMBL/GenBank/DDBJ databases">
        <title>Genomic Encyclopedia of Type Strains, Phase IV (KMG-IV): sequencing the most valuable type-strain genomes for metagenomic binning, comparative biology and taxonomic classification.</title>
        <authorList>
            <person name="Goeker M."/>
        </authorList>
    </citation>
    <scope>NUCLEOTIDE SEQUENCE [LARGE SCALE GENOMIC DNA]</scope>
    <source>
        <strain evidence="2 3">DSM 9768</strain>
    </source>
</reference>
<evidence type="ECO:0000313" key="2">
    <source>
        <dbReference type="EMBL" id="MDQ0252833.1"/>
    </source>
</evidence>
<dbReference type="RefSeq" id="WP_307320712.1">
    <property type="nucleotide sequence ID" value="NZ_JAUSUG010000001.1"/>
</dbReference>
<dbReference type="Proteomes" id="UP001230005">
    <property type="component" value="Unassembled WGS sequence"/>
</dbReference>
<feature type="domain" description="Mg chelatase-related protein C-terminal" evidence="1">
    <location>
        <begin position="18"/>
        <end position="79"/>
    </location>
</feature>
<name>A0ABT9ZQV4_9BACI</name>
<dbReference type="Pfam" id="PF13335">
    <property type="entry name" value="Mg_chelatase_C"/>
    <property type="match status" value="1"/>
</dbReference>
<gene>
    <name evidence="2" type="ORF">J2S74_000205</name>
</gene>
<organism evidence="2 3">
    <name type="scientific">Evansella vedderi</name>
    <dbReference type="NCBI Taxonomy" id="38282"/>
    <lineage>
        <taxon>Bacteria</taxon>
        <taxon>Bacillati</taxon>
        <taxon>Bacillota</taxon>
        <taxon>Bacilli</taxon>
        <taxon>Bacillales</taxon>
        <taxon>Bacillaceae</taxon>
        <taxon>Evansella</taxon>
    </lineage>
</organism>
<accession>A0ABT9ZQV4</accession>
<dbReference type="InterPro" id="IPR025158">
    <property type="entry name" value="Mg_chelat-rel_C"/>
</dbReference>